<feature type="non-terminal residue" evidence="1">
    <location>
        <position position="333"/>
    </location>
</feature>
<dbReference type="EMBL" id="JAPDRQ010000094">
    <property type="protein sequence ID" value="KAJ9655512.1"/>
    <property type="molecule type" value="Genomic_DNA"/>
</dbReference>
<evidence type="ECO:0000313" key="2">
    <source>
        <dbReference type="Proteomes" id="UP001172386"/>
    </source>
</evidence>
<sequence>MTEIGPYLERLSLRQYHDAFVAEGFDTWESVLDIQENDLETLGVKLGHRRKLQRAIAEFRGYPSDRPLRSPSLDTPVSENTRSESISQQASSSRDTIQPTGTEQKRKYRRHPKPDEHAPEKPPSAYVLFSNKVREEVKHENLSFTDIARLVGERWQKLSPAQKEPFETHAASLKDTYNAQLTEYKKTDAYKDYVQYLADFKAKHGHINEIRSEAKRPRLEPQYSSSLSAASGGEVIEITPQAPGHSRGASIGSVGSTQTTNASVGLQVVTALPSLGGVSGRRGSPTNQYLYERRPGQLSNESSVSEEYGDPLPRAATLSLNTPPAGTPPPSTT</sequence>
<accession>A0ACC3A5W3</accession>
<organism evidence="1 2">
    <name type="scientific">Neophaeococcomyces mojaviensis</name>
    <dbReference type="NCBI Taxonomy" id="3383035"/>
    <lineage>
        <taxon>Eukaryota</taxon>
        <taxon>Fungi</taxon>
        <taxon>Dikarya</taxon>
        <taxon>Ascomycota</taxon>
        <taxon>Pezizomycotina</taxon>
        <taxon>Eurotiomycetes</taxon>
        <taxon>Chaetothyriomycetidae</taxon>
        <taxon>Chaetothyriales</taxon>
        <taxon>Chaetothyriales incertae sedis</taxon>
        <taxon>Neophaeococcomyces</taxon>
    </lineage>
</organism>
<proteinExistence type="predicted"/>
<protein>
    <submittedName>
        <fullName evidence="1">Uncharacterized protein</fullName>
    </submittedName>
</protein>
<name>A0ACC3A5W3_9EURO</name>
<reference evidence="1" key="1">
    <citation type="submission" date="2022-10" db="EMBL/GenBank/DDBJ databases">
        <title>Culturing micro-colonial fungi from biological soil crusts in the Mojave desert and describing Neophaeococcomyces mojavensis, and introducing the new genera and species Taxawa tesnikishii.</title>
        <authorList>
            <person name="Kurbessoian T."/>
            <person name="Stajich J.E."/>
        </authorList>
    </citation>
    <scope>NUCLEOTIDE SEQUENCE</scope>
    <source>
        <strain evidence="1">JES_112</strain>
    </source>
</reference>
<evidence type="ECO:0000313" key="1">
    <source>
        <dbReference type="EMBL" id="KAJ9655512.1"/>
    </source>
</evidence>
<comment type="caution">
    <text evidence="1">The sequence shown here is derived from an EMBL/GenBank/DDBJ whole genome shotgun (WGS) entry which is preliminary data.</text>
</comment>
<dbReference type="Proteomes" id="UP001172386">
    <property type="component" value="Unassembled WGS sequence"/>
</dbReference>
<gene>
    <name evidence="1" type="ORF">H2198_005602</name>
</gene>
<keyword evidence="2" id="KW-1185">Reference proteome</keyword>